<dbReference type="InterPro" id="IPR006437">
    <property type="entry name" value="Phage_terminase_lsu"/>
</dbReference>
<dbReference type="RefSeq" id="WP_109990909.1">
    <property type="nucleotide sequence ID" value="NZ_CP028160.1"/>
</dbReference>
<dbReference type="Proteomes" id="UP000245919">
    <property type="component" value="Chromosome"/>
</dbReference>
<dbReference type="InterPro" id="IPR027417">
    <property type="entry name" value="P-loop_NTPase"/>
</dbReference>
<sequence length="451" mass="51446">MKKVSFNSSTDVISKHKPLFDRIVNKNEIDTFILSGGRSSYKSYDISTAIIVDILKHAEQKQQANAVIFMQKKEEIRDGVYKQFETVIENLGISSKFTFQKSPLEIRFNPTGSVIKFYGLNKQQGKKANAIDNVAWLWFEEFDQFESQESVEPTLDTFMRHNIKGERMKIVYSFNPPRSTHHWVFNYLKTLVGERIHTTYLDDDTGKSLLPQQLLDRIEHTKITDPAWYAWNYLGIVPKDVETDFPSLIEAKTDLVLGEDDYIFVGIDSATKGKDSTEACALAFNKKTLEIKFLGFQKFDDVWVDGYTSQKVGADITEFIRSINGNAAYIDPMQGQHIIDYLIMNAPEIITKSINFGSKVSDRAKGKAALAENRRAEMYINVSDQLKSKRVVAYADATELERQLNATEFEIDSKKIKVIPKDIIKQRIGKSPDEADSFALAMLAIYEIMNL</sequence>
<dbReference type="Pfam" id="PF04466">
    <property type="entry name" value="Terminase_3"/>
    <property type="match status" value="1"/>
</dbReference>
<name>A0A2Z3KDK7_LACLL</name>
<accession>A0A2Z3KDK7</accession>
<evidence type="ECO:0000313" key="2">
    <source>
        <dbReference type="EMBL" id="AWN65782.1"/>
    </source>
</evidence>
<proteinExistence type="predicted"/>
<dbReference type="Gene3D" id="3.40.50.300">
    <property type="entry name" value="P-loop containing nucleotide triphosphate hydrolases"/>
    <property type="match status" value="1"/>
</dbReference>
<evidence type="ECO:0000313" key="3">
    <source>
        <dbReference type="Proteomes" id="UP000245919"/>
    </source>
</evidence>
<dbReference type="Gene3D" id="3.30.420.240">
    <property type="match status" value="1"/>
</dbReference>
<feature type="domain" description="Phage terminase large subunit N-terminal" evidence="1">
    <location>
        <begin position="31"/>
        <end position="235"/>
    </location>
</feature>
<dbReference type="PANTHER" id="PTHR39184">
    <property type="match status" value="1"/>
</dbReference>
<dbReference type="PANTHER" id="PTHR39184:SF1">
    <property type="entry name" value="PBSX PHAGE TERMINASE LARGE SUBUNIT"/>
    <property type="match status" value="1"/>
</dbReference>
<dbReference type="NCBIfam" id="TIGR01547">
    <property type="entry name" value="phage_term_2"/>
    <property type="match status" value="1"/>
</dbReference>
<protein>
    <submittedName>
        <fullName evidence="2">PBSX family phage terminase large subunit</fullName>
    </submittedName>
</protein>
<dbReference type="EMBL" id="CP028160">
    <property type="protein sequence ID" value="AWN65782.1"/>
    <property type="molecule type" value="Genomic_DNA"/>
</dbReference>
<organism evidence="2 3">
    <name type="scientific">Lactococcus lactis subsp. lactis</name>
    <name type="common">Streptococcus lactis</name>
    <dbReference type="NCBI Taxonomy" id="1360"/>
    <lineage>
        <taxon>Bacteria</taxon>
        <taxon>Bacillati</taxon>
        <taxon>Bacillota</taxon>
        <taxon>Bacilli</taxon>
        <taxon>Lactobacillales</taxon>
        <taxon>Streptococcaceae</taxon>
        <taxon>Lactococcus</taxon>
    </lineage>
</organism>
<dbReference type="AlphaFoldDB" id="A0A2Z3KDK7"/>
<dbReference type="GeneID" id="89633368"/>
<reference evidence="2 3" key="1">
    <citation type="submission" date="2018-03" db="EMBL/GenBank/DDBJ databases">
        <title>Genome sequence of Lactococcus lactis strain 14B4 from almond drupe.</title>
        <authorList>
            <person name="Tran T.D."/>
            <person name="McGarvey J.A."/>
            <person name="Huynh S."/>
            <person name="Parker C.T."/>
        </authorList>
    </citation>
    <scope>NUCLEOTIDE SEQUENCE [LARGE SCALE GENOMIC DNA]</scope>
    <source>
        <strain evidence="2 3">14B4</strain>
    </source>
</reference>
<gene>
    <name evidence="2" type="ORF">LL14B4_06160</name>
</gene>
<dbReference type="InterPro" id="IPR052380">
    <property type="entry name" value="Viral_DNA_packaging_terminase"/>
</dbReference>
<evidence type="ECO:0000259" key="1">
    <source>
        <dbReference type="Pfam" id="PF04466"/>
    </source>
</evidence>
<dbReference type="InterPro" id="IPR035412">
    <property type="entry name" value="Terminase_L_N"/>
</dbReference>